<dbReference type="Pfam" id="PF06169">
    <property type="entry name" value="DUF982"/>
    <property type="match status" value="1"/>
</dbReference>
<dbReference type="Gene3D" id="6.10.250.730">
    <property type="match status" value="1"/>
</dbReference>
<keyword evidence="2" id="KW-1185">Reference proteome</keyword>
<gene>
    <name evidence="1" type="ORF">F3W84_10790</name>
</gene>
<dbReference type="AlphaFoldDB" id="A0A5N1K4Q7"/>
<evidence type="ECO:0000313" key="1">
    <source>
        <dbReference type="EMBL" id="KAA9368365.1"/>
    </source>
</evidence>
<reference evidence="1 2" key="1">
    <citation type="submission" date="2019-09" db="EMBL/GenBank/DDBJ databases">
        <title>Biological control of the noxious weed angled onion (Allium triquetrum) thwarted by endophytic bacteria in Victoria, Australia.</title>
        <authorList>
            <person name="Tehranchian P."/>
            <person name="Adair R.J."/>
            <person name="Van T.H."/>
            <person name="Morrison P.D."/>
            <person name="Williams H."/>
            <person name="Lawrie A.C."/>
        </authorList>
    </citation>
    <scope>NUCLEOTIDE SEQUENCE [LARGE SCALE GENOMIC DNA]</scope>
    <source>
        <strain evidence="1 2">RPTAtOch1</strain>
    </source>
</reference>
<accession>A0A5N1K4Q7</accession>
<evidence type="ECO:0000313" key="2">
    <source>
        <dbReference type="Proteomes" id="UP000327108"/>
    </source>
</evidence>
<dbReference type="EMBL" id="VYXQ01000008">
    <property type="protein sequence ID" value="KAA9368365.1"/>
    <property type="molecule type" value="Genomic_DNA"/>
</dbReference>
<organism evidence="1 2">
    <name type="scientific">Ochrobactrum quorumnocens</name>
    <dbReference type="NCBI Taxonomy" id="271865"/>
    <lineage>
        <taxon>Bacteria</taxon>
        <taxon>Pseudomonadati</taxon>
        <taxon>Pseudomonadota</taxon>
        <taxon>Alphaproteobacteria</taxon>
        <taxon>Hyphomicrobiales</taxon>
        <taxon>Brucellaceae</taxon>
        <taxon>Brucella/Ochrobactrum group</taxon>
        <taxon>Ochrobactrum</taxon>
    </lineage>
</organism>
<proteinExistence type="predicted"/>
<sequence length="79" mass="8944">MNRFWDKPIEVAGINGVTNQIRSAEEAAAFILDRWPAEMTATMLKPLEKLIAVLDDGICPEDARAEFIIAIQHIHRFHS</sequence>
<comment type="caution">
    <text evidence="1">The sequence shown here is derived from an EMBL/GenBank/DDBJ whole genome shotgun (WGS) entry which is preliminary data.</text>
</comment>
<dbReference type="RefSeq" id="WP_151093494.1">
    <property type="nucleotide sequence ID" value="NZ_VYXQ01000008.1"/>
</dbReference>
<dbReference type="InterPro" id="IPR010385">
    <property type="entry name" value="DUF982"/>
</dbReference>
<dbReference type="Proteomes" id="UP000327108">
    <property type="component" value="Unassembled WGS sequence"/>
</dbReference>
<name>A0A5N1K4Q7_9HYPH</name>
<protein>
    <submittedName>
        <fullName evidence="1">DUF982 domain-containing protein</fullName>
    </submittedName>
</protein>